<comment type="caution">
    <text evidence="2">The sequence shown here is derived from an EMBL/GenBank/DDBJ whole genome shotgun (WGS) entry which is preliminary data.</text>
</comment>
<reference evidence="2 3" key="1">
    <citation type="submission" date="2023-02" db="EMBL/GenBank/DDBJ databases">
        <title>LHISI_Scaffold_Assembly.</title>
        <authorList>
            <person name="Stuart O.P."/>
            <person name="Cleave R."/>
            <person name="Magrath M.J.L."/>
            <person name="Mikheyev A.S."/>
        </authorList>
    </citation>
    <scope>NUCLEOTIDE SEQUENCE [LARGE SCALE GENOMIC DNA]</scope>
    <source>
        <strain evidence="2">Daus_M_001</strain>
        <tissue evidence="2">Leg muscle</tissue>
    </source>
</reference>
<evidence type="ECO:0000313" key="2">
    <source>
        <dbReference type="EMBL" id="KAJ8891643.1"/>
    </source>
</evidence>
<feature type="region of interest" description="Disordered" evidence="1">
    <location>
        <begin position="600"/>
        <end position="640"/>
    </location>
</feature>
<evidence type="ECO:0000313" key="3">
    <source>
        <dbReference type="Proteomes" id="UP001159363"/>
    </source>
</evidence>
<evidence type="ECO:0000256" key="1">
    <source>
        <dbReference type="SAM" id="MobiDB-lite"/>
    </source>
</evidence>
<feature type="non-terminal residue" evidence="2">
    <location>
        <position position="673"/>
    </location>
</feature>
<feature type="compositionally biased region" description="Pro residues" evidence="1">
    <location>
        <begin position="111"/>
        <end position="120"/>
    </location>
</feature>
<organism evidence="2 3">
    <name type="scientific">Dryococelus australis</name>
    <dbReference type="NCBI Taxonomy" id="614101"/>
    <lineage>
        <taxon>Eukaryota</taxon>
        <taxon>Metazoa</taxon>
        <taxon>Ecdysozoa</taxon>
        <taxon>Arthropoda</taxon>
        <taxon>Hexapoda</taxon>
        <taxon>Insecta</taxon>
        <taxon>Pterygota</taxon>
        <taxon>Neoptera</taxon>
        <taxon>Polyneoptera</taxon>
        <taxon>Phasmatodea</taxon>
        <taxon>Verophasmatodea</taxon>
        <taxon>Anareolatae</taxon>
        <taxon>Phasmatidae</taxon>
        <taxon>Eurycanthinae</taxon>
        <taxon>Dryococelus</taxon>
    </lineage>
</organism>
<sequence length="673" mass="73454">MELEQRRAARARETGAHRENTSSNGNVRLVCHALNSEVIPPGLEPGSSWAGSRSTNASICNPTQTKAVVRLDARNLSYKFYFYSKASFTLPRKVVSYSARTETAPRRVSFRPPPVLPPSPRRNRPGTGIPTNTPARPDSVGPHTANSPFGRSVMASNGRMAPPTNPLIASRLGEQGSIPCGDDPGVSHMGSSRFPALSFRRCSELTSLHPLQDHDGNTERPERRSDEALGVRVNVARIASSLLDLGCGVATGVHPALKIRSNLFTTHSLAMVISQQCPDEEEDKELFEIIKTHMVRGPYGGRGTRADNVRAAPQKRSTKAWLICSSAHVAAAPQLSMSAPSSIDGVMWLTANDTEPAAATLLRHRHQGGRFRTGFAPGPADLQTLARPALFLSARLPTRRTGFNPRPGHPGFSACGDRVKRCRWSTEFIEDLPFPPPFNSSAAPCSNRFTPFGSQDHDVKSHPNLQIFSLTHSRRCNGEGFFPTLTIPSMRNWLHYSPPKAYRVRFPAGSPPDYRMWESCRTMPLVGGFSRGSPVSPRPCYPALLHTKPHFTLIGSQHLDVKSRPNLSTHSAWVDDATYFATATVKFIYRLFTPCLTRDSNPEPPASQIGGTPTDCATGDRHHGNNSSHSGGGSWPLNRGQQEGVVAAPLAVYKGRRLTKAALSQPSRQQQCT</sequence>
<gene>
    <name evidence="2" type="ORF">PR048_004171</name>
</gene>
<accession>A0ABQ9I4Q7</accession>
<dbReference type="Proteomes" id="UP001159363">
    <property type="component" value="Chromosome 2"/>
</dbReference>
<feature type="region of interest" description="Disordered" evidence="1">
    <location>
        <begin position="1"/>
        <end position="25"/>
    </location>
</feature>
<feature type="region of interest" description="Disordered" evidence="1">
    <location>
        <begin position="102"/>
        <end position="170"/>
    </location>
</feature>
<proteinExistence type="predicted"/>
<protein>
    <submittedName>
        <fullName evidence="2">Uncharacterized protein</fullName>
    </submittedName>
</protein>
<dbReference type="EMBL" id="JARBHB010000002">
    <property type="protein sequence ID" value="KAJ8891643.1"/>
    <property type="molecule type" value="Genomic_DNA"/>
</dbReference>
<name>A0ABQ9I4Q7_9NEOP</name>
<keyword evidence="3" id="KW-1185">Reference proteome</keyword>
<feature type="compositionally biased region" description="Basic and acidic residues" evidence="1">
    <location>
        <begin position="1"/>
        <end position="20"/>
    </location>
</feature>